<protein>
    <recommendedName>
        <fullName evidence="2">SEC-C motif-containing protein</fullName>
    </recommendedName>
</protein>
<proteinExistence type="predicted"/>
<organism evidence="1">
    <name type="scientific">uncultured Thiotrichaceae bacterium</name>
    <dbReference type="NCBI Taxonomy" id="298394"/>
    <lineage>
        <taxon>Bacteria</taxon>
        <taxon>Pseudomonadati</taxon>
        <taxon>Pseudomonadota</taxon>
        <taxon>Gammaproteobacteria</taxon>
        <taxon>Thiotrichales</taxon>
        <taxon>Thiotrichaceae</taxon>
        <taxon>environmental samples</taxon>
    </lineage>
</organism>
<accession>A0A6S6UI26</accession>
<evidence type="ECO:0000313" key="1">
    <source>
        <dbReference type="EMBL" id="CAA6829037.1"/>
    </source>
</evidence>
<sequence>MKFDNHNMAEIKQYFPNLELNSGNIRGEIEFSAQYIQNHRKQWIIEPCEPMQDHCVYGKYQVKIAPNNPSTPKVFETGGKIKSLAQKLGMQSFDLHLNVDDSCCLDYLLNFPEQLSASAFILHKVYPFFVWQAYYDKFHTPPPVGEYSHGRRAAFHEFYKDLKNLKRNDRCICGSGKKFKKCCEVSLLQVST</sequence>
<dbReference type="InterPro" id="IPR004027">
    <property type="entry name" value="SEC_C_motif"/>
</dbReference>
<dbReference type="Pfam" id="PF02810">
    <property type="entry name" value="SEC-C"/>
    <property type="match status" value="1"/>
</dbReference>
<dbReference type="SUPFAM" id="SSF103642">
    <property type="entry name" value="Sec-C motif"/>
    <property type="match status" value="1"/>
</dbReference>
<name>A0A6S6UI26_9GAMM</name>
<dbReference type="AlphaFoldDB" id="A0A6S6UI26"/>
<evidence type="ECO:0008006" key="2">
    <source>
        <dbReference type="Google" id="ProtNLM"/>
    </source>
</evidence>
<reference evidence="1" key="1">
    <citation type="submission" date="2020-01" db="EMBL/GenBank/DDBJ databases">
        <authorList>
            <person name="Meier V. D."/>
            <person name="Meier V D."/>
        </authorList>
    </citation>
    <scope>NUCLEOTIDE SEQUENCE</scope>
    <source>
        <strain evidence="1">HLG_WM_MAG_09</strain>
    </source>
</reference>
<gene>
    <name evidence="1" type="ORF">HELGO_WM21244</name>
</gene>
<dbReference type="Gene3D" id="3.10.450.50">
    <property type="match status" value="1"/>
</dbReference>
<dbReference type="EMBL" id="CACVAT010000492">
    <property type="protein sequence ID" value="CAA6829037.1"/>
    <property type="molecule type" value="Genomic_DNA"/>
</dbReference>